<comment type="catalytic activity">
    <reaction evidence="1">
        <text>[protein]-peptidylproline (omega=180) = [protein]-peptidylproline (omega=0)</text>
        <dbReference type="Rhea" id="RHEA:16237"/>
        <dbReference type="Rhea" id="RHEA-COMP:10747"/>
        <dbReference type="Rhea" id="RHEA-COMP:10748"/>
        <dbReference type="ChEBI" id="CHEBI:83833"/>
        <dbReference type="ChEBI" id="CHEBI:83834"/>
        <dbReference type="EC" id="5.2.1.8"/>
    </reaction>
</comment>
<protein>
    <recommendedName>
        <fullName evidence="3">peptidylprolyl isomerase</fullName>
        <ecNumber evidence="3">5.2.1.8</ecNumber>
    </recommendedName>
</protein>
<evidence type="ECO:0000259" key="8">
    <source>
        <dbReference type="PROSITE" id="PS50072"/>
    </source>
</evidence>
<dbReference type="Pfam" id="PF00160">
    <property type="entry name" value="Pro_isomerase"/>
    <property type="match status" value="1"/>
</dbReference>
<keyword evidence="7" id="KW-0413">Isomerase</keyword>
<dbReference type="FunFam" id="2.130.10.10:FF:000450">
    <property type="entry name" value="Peptidylprolyl isomerase domain and WD-repeat protein 1"/>
    <property type="match status" value="1"/>
</dbReference>
<evidence type="ECO:0000256" key="2">
    <source>
        <dbReference type="ARBA" id="ARBA00007365"/>
    </source>
</evidence>
<dbReference type="PROSITE" id="PS50072">
    <property type="entry name" value="CSA_PPIASE_2"/>
    <property type="match status" value="1"/>
</dbReference>
<dbReference type="InterPro" id="IPR002130">
    <property type="entry name" value="Cyclophilin-type_PPIase_dom"/>
</dbReference>
<dbReference type="GO" id="GO:0005634">
    <property type="term" value="C:nucleus"/>
    <property type="evidence" value="ECO:0007669"/>
    <property type="project" value="UniProtKB-ARBA"/>
</dbReference>
<dbReference type="InterPro" id="IPR001680">
    <property type="entry name" value="WD40_rpt"/>
</dbReference>
<proteinExistence type="inferred from homology"/>
<dbReference type="InterPro" id="IPR036322">
    <property type="entry name" value="WD40_repeat_dom_sf"/>
</dbReference>
<dbReference type="EC" id="5.2.1.8" evidence="3"/>
<dbReference type="SUPFAM" id="SSF50891">
    <property type="entry name" value="Cyclophilin-like"/>
    <property type="match status" value="1"/>
</dbReference>
<evidence type="ECO:0000313" key="10">
    <source>
        <dbReference type="Proteomes" id="UP000749559"/>
    </source>
</evidence>
<dbReference type="GO" id="GO:0003755">
    <property type="term" value="F:peptidyl-prolyl cis-trans isomerase activity"/>
    <property type="evidence" value="ECO:0007669"/>
    <property type="project" value="UniProtKB-KW"/>
</dbReference>
<evidence type="ECO:0000256" key="7">
    <source>
        <dbReference type="ARBA" id="ARBA00023235"/>
    </source>
</evidence>
<dbReference type="Pfam" id="PF00400">
    <property type="entry name" value="WD40"/>
    <property type="match status" value="3"/>
</dbReference>
<dbReference type="EMBL" id="CAIIXF020000001">
    <property type="protein sequence ID" value="CAH1775450.1"/>
    <property type="molecule type" value="Genomic_DNA"/>
</dbReference>
<dbReference type="Gene3D" id="2.40.100.10">
    <property type="entry name" value="Cyclophilin-like"/>
    <property type="match status" value="1"/>
</dbReference>
<sequence length="615" mass="69267">MSKRPNTDENSGDDDECIGPMPSEAAKPKKKKVLEYEKVYLDNLPNAESYEKSYMHRDTITHVAVTKTDFIITASCDGHLKFWKKQESGGIEFVKHFRSHLGNIVDMAVSSNGEHCCTVSDDKTMKIFDIVNFDMINMIKLGYVPLCCGWLFAPGDACTAIAVSEKDSSKIHVYDSIGAHEPLQTLDKLHFKPVTLIKYNPVYEVAVSADQGGMVEYWTGPKTDYKFPKTVAWEYKTDTDLYEFAKNNTVPISLAFSPNGKLLATLAKDRKVRIFKFLTGKLTKILDESLSQFTHLQQMKQQLPNMEFGRRMAVERDLEKAEAFSLVNIIFDPSGNFVIYATMLGIKVINLTTNRCVRFIGKPENVRFLYLALCEGSSKKSSAAVTMEMEASDNPNLTNTPSDPTIFCTAFKKNRFYLFSRREPIDTKSADTERDVFNEKPSKEELISATQESSYSRTASSAVLHTSMGDIHVKLFHKETPKTVENFVVHSKNGYFNGHLFHRVIKGFMIQTGDPLGSGTGGESIWGGEFEDEFHPNLRHDRPYTLSMANAGPNTNGSQFFITVAPTPWLDNKHTIFGRVTKGMEIAQNISNEKTHPKTDKPYEDIKIISVTLKQ</sequence>
<dbReference type="Gene3D" id="2.130.10.10">
    <property type="entry name" value="YVTN repeat-like/Quinoprotein amine dehydrogenase"/>
    <property type="match status" value="2"/>
</dbReference>
<reference evidence="9" key="1">
    <citation type="submission" date="2022-03" db="EMBL/GenBank/DDBJ databases">
        <authorList>
            <person name="Martin C."/>
        </authorList>
    </citation>
    <scope>NUCLEOTIDE SEQUENCE</scope>
</reference>
<dbReference type="PANTHER" id="PTHR45625:SF4">
    <property type="entry name" value="PEPTIDYLPROLYL ISOMERASE DOMAIN AND WD REPEAT-CONTAINING PROTEIN 1"/>
    <property type="match status" value="1"/>
</dbReference>
<evidence type="ECO:0000256" key="5">
    <source>
        <dbReference type="ARBA" id="ARBA00022737"/>
    </source>
</evidence>
<dbReference type="OrthoDB" id="10264753at2759"/>
<evidence type="ECO:0000313" key="9">
    <source>
        <dbReference type="EMBL" id="CAH1775450.1"/>
    </source>
</evidence>
<dbReference type="Proteomes" id="UP000749559">
    <property type="component" value="Unassembled WGS sequence"/>
</dbReference>
<dbReference type="SMART" id="SM00320">
    <property type="entry name" value="WD40"/>
    <property type="match status" value="4"/>
</dbReference>
<dbReference type="AlphaFoldDB" id="A0A8J1TR40"/>
<accession>A0A8J1TR40</accession>
<gene>
    <name evidence="9" type="ORF">OFUS_LOCUS2750</name>
</gene>
<keyword evidence="4" id="KW-0853">WD repeat</keyword>
<comment type="caution">
    <text evidence="9">The sequence shown here is derived from an EMBL/GenBank/DDBJ whole genome shotgun (WGS) entry which is preliminary data.</text>
</comment>
<dbReference type="PANTHER" id="PTHR45625">
    <property type="entry name" value="PEPTIDYL-PROLYL CIS-TRANS ISOMERASE-RELATED"/>
    <property type="match status" value="1"/>
</dbReference>
<dbReference type="InterPro" id="IPR015943">
    <property type="entry name" value="WD40/YVTN_repeat-like_dom_sf"/>
</dbReference>
<evidence type="ECO:0000256" key="6">
    <source>
        <dbReference type="ARBA" id="ARBA00023110"/>
    </source>
</evidence>
<evidence type="ECO:0000256" key="4">
    <source>
        <dbReference type="ARBA" id="ARBA00022574"/>
    </source>
</evidence>
<keyword evidence="10" id="KW-1185">Reference proteome</keyword>
<feature type="domain" description="PPIase cyclophilin-type" evidence="8">
    <location>
        <begin position="458"/>
        <end position="613"/>
    </location>
</feature>
<dbReference type="FunFam" id="2.40.100.10:FF:000003">
    <property type="entry name" value="Peptidylprolyl isomerase domain and WD repeat-containing 1"/>
    <property type="match status" value="1"/>
</dbReference>
<comment type="similarity">
    <text evidence="2">Belongs to the cyclophilin-type PPIase family.</text>
</comment>
<keyword evidence="5" id="KW-0677">Repeat</keyword>
<dbReference type="SUPFAM" id="SSF50978">
    <property type="entry name" value="WD40 repeat-like"/>
    <property type="match status" value="1"/>
</dbReference>
<evidence type="ECO:0000256" key="3">
    <source>
        <dbReference type="ARBA" id="ARBA00013194"/>
    </source>
</evidence>
<keyword evidence="6" id="KW-0697">Rotamase</keyword>
<dbReference type="CDD" id="cd01927">
    <property type="entry name" value="cyclophilin_WD40"/>
    <property type="match status" value="1"/>
</dbReference>
<dbReference type="InterPro" id="IPR029000">
    <property type="entry name" value="Cyclophilin-like_dom_sf"/>
</dbReference>
<dbReference type="InterPro" id="IPR044666">
    <property type="entry name" value="Cyclophilin_A-like"/>
</dbReference>
<dbReference type="PRINTS" id="PR00153">
    <property type="entry name" value="CSAPPISMRASE"/>
</dbReference>
<evidence type="ECO:0000256" key="1">
    <source>
        <dbReference type="ARBA" id="ARBA00000971"/>
    </source>
</evidence>
<name>A0A8J1TR40_OWEFU</name>
<organism evidence="9 10">
    <name type="scientific">Owenia fusiformis</name>
    <name type="common">Polychaete worm</name>
    <dbReference type="NCBI Taxonomy" id="6347"/>
    <lineage>
        <taxon>Eukaryota</taxon>
        <taxon>Metazoa</taxon>
        <taxon>Spiralia</taxon>
        <taxon>Lophotrochozoa</taxon>
        <taxon>Annelida</taxon>
        <taxon>Polychaeta</taxon>
        <taxon>Sedentaria</taxon>
        <taxon>Canalipalpata</taxon>
        <taxon>Sabellida</taxon>
        <taxon>Oweniida</taxon>
        <taxon>Oweniidae</taxon>
        <taxon>Owenia</taxon>
    </lineage>
</organism>